<dbReference type="AlphaFoldDB" id="A0A0M8QUK0"/>
<feature type="compositionally biased region" description="Basic and acidic residues" evidence="1">
    <location>
        <begin position="35"/>
        <end position="45"/>
    </location>
</feature>
<proteinExistence type="predicted"/>
<evidence type="ECO:0000313" key="3">
    <source>
        <dbReference type="Proteomes" id="UP000037773"/>
    </source>
</evidence>
<dbReference type="Proteomes" id="UP000037773">
    <property type="component" value="Unassembled WGS sequence"/>
</dbReference>
<evidence type="ECO:0000313" key="2">
    <source>
        <dbReference type="EMBL" id="KOT46518.1"/>
    </source>
</evidence>
<evidence type="ECO:0000256" key="1">
    <source>
        <dbReference type="SAM" id="MobiDB-lite"/>
    </source>
</evidence>
<dbReference type="RefSeq" id="WP_030825779.1">
    <property type="nucleotide sequence ID" value="NZ_LGCN01000002.1"/>
</dbReference>
<sequence>MTASGHAEPGPALLTDVRRATVELAGSLVHAPRRAVSETPDRDFPAHFAGRPAHREADELGGTDPRAGCAPSAARRT</sequence>
<keyword evidence="3" id="KW-1185">Reference proteome</keyword>
<dbReference type="EMBL" id="LGCN01000002">
    <property type="protein sequence ID" value="KOT46518.1"/>
    <property type="molecule type" value="Genomic_DNA"/>
</dbReference>
<accession>A0A0M8QUK0</accession>
<comment type="caution">
    <text evidence="2">The sequence shown here is derived from an EMBL/GenBank/DDBJ whole genome shotgun (WGS) entry which is preliminary data.</text>
</comment>
<gene>
    <name evidence="2" type="ORF">ADK41_01965</name>
</gene>
<protein>
    <submittedName>
        <fullName evidence="2">Uncharacterized protein</fullName>
    </submittedName>
</protein>
<dbReference type="PATRIC" id="fig|36816.3.peg.427"/>
<organism evidence="2 3">
    <name type="scientific">Streptomyces caelestis</name>
    <dbReference type="NCBI Taxonomy" id="36816"/>
    <lineage>
        <taxon>Bacteria</taxon>
        <taxon>Bacillati</taxon>
        <taxon>Actinomycetota</taxon>
        <taxon>Actinomycetes</taxon>
        <taxon>Kitasatosporales</taxon>
        <taxon>Streptomycetaceae</taxon>
        <taxon>Streptomyces</taxon>
    </lineage>
</organism>
<name>A0A0M8QUK0_9ACTN</name>
<feature type="region of interest" description="Disordered" evidence="1">
    <location>
        <begin position="33"/>
        <end position="77"/>
    </location>
</feature>
<reference evidence="2 3" key="1">
    <citation type="submission" date="2015-07" db="EMBL/GenBank/DDBJ databases">
        <authorList>
            <person name="Noorani M."/>
        </authorList>
    </citation>
    <scope>NUCLEOTIDE SEQUENCE [LARGE SCALE GENOMIC DNA]</scope>
    <source>
        <strain evidence="2 3">NRRL B-24567</strain>
    </source>
</reference>